<evidence type="ECO:0000259" key="3">
    <source>
        <dbReference type="Pfam" id="PF02517"/>
    </source>
</evidence>
<feature type="domain" description="CAAX prenyl protease 2/Lysostaphin resistance protein A-like" evidence="3">
    <location>
        <begin position="105"/>
        <end position="211"/>
    </location>
</feature>
<dbReference type="PANTHER" id="PTHR36435:SF1">
    <property type="entry name" value="CAAX AMINO TERMINAL PROTEASE FAMILY PROTEIN"/>
    <property type="match status" value="1"/>
</dbReference>
<protein>
    <submittedName>
        <fullName evidence="4">CAAX amino terminal protease</fullName>
    </submittedName>
    <submittedName>
        <fullName evidence="5">CAAX protease family protein</fullName>
    </submittedName>
</protein>
<comment type="similarity">
    <text evidence="1">Belongs to the UPF0177 family.</text>
</comment>
<evidence type="ECO:0000256" key="1">
    <source>
        <dbReference type="ARBA" id="ARBA00009067"/>
    </source>
</evidence>
<dbReference type="PANTHER" id="PTHR36435">
    <property type="entry name" value="SLR1288 PROTEIN"/>
    <property type="match status" value="1"/>
</dbReference>
<keyword evidence="4" id="KW-0378">Hydrolase</keyword>
<dbReference type="GO" id="GO:0004175">
    <property type="term" value="F:endopeptidase activity"/>
    <property type="evidence" value="ECO:0007669"/>
    <property type="project" value="UniProtKB-ARBA"/>
</dbReference>
<evidence type="ECO:0000313" key="4">
    <source>
        <dbReference type="EMBL" id="ARX98224.1"/>
    </source>
</evidence>
<feature type="transmembrane region" description="Helical" evidence="2">
    <location>
        <begin position="170"/>
        <end position="191"/>
    </location>
</feature>
<feature type="transmembrane region" description="Helical" evidence="2">
    <location>
        <begin position="229"/>
        <end position="252"/>
    </location>
</feature>
<feature type="transmembrane region" description="Helical" evidence="2">
    <location>
        <begin position="41"/>
        <end position="62"/>
    </location>
</feature>
<gene>
    <name evidence="5" type="ORF">BWR10_11500</name>
</gene>
<name>A0A1Z1XG38_LACRH</name>
<dbReference type="RefSeq" id="WP_005686845.1">
    <property type="nucleotide sequence ID" value="NZ_BSWG01000016.1"/>
</dbReference>
<dbReference type="GO" id="GO:0080120">
    <property type="term" value="P:CAAX-box protein maturation"/>
    <property type="evidence" value="ECO:0007669"/>
    <property type="project" value="UniProtKB-ARBA"/>
</dbReference>
<keyword evidence="2" id="KW-0812">Transmembrane</keyword>
<feature type="transmembrane region" description="Helical" evidence="2">
    <location>
        <begin position="145"/>
        <end position="164"/>
    </location>
</feature>
<dbReference type="EMBL" id="KY355779">
    <property type="protein sequence ID" value="ARX98224.1"/>
    <property type="molecule type" value="Genomic_DNA"/>
</dbReference>
<organism evidence="4">
    <name type="scientific">Lacticaseibacillus rhamnosus</name>
    <name type="common">Lactobacillus rhamnosus</name>
    <dbReference type="NCBI Taxonomy" id="47715"/>
    <lineage>
        <taxon>Bacteria</taxon>
        <taxon>Bacillati</taxon>
        <taxon>Bacillota</taxon>
        <taxon>Bacilli</taxon>
        <taxon>Lactobacillales</taxon>
        <taxon>Lactobacillaceae</taxon>
        <taxon>Lacticaseibacillus</taxon>
    </lineage>
</organism>
<feature type="transmembrane region" description="Helical" evidence="2">
    <location>
        <begin position="82"/>
        <end position="101"/>
    </location>
</feature>
<keyword evidence="2" id="KW-1133">Transmembrane helix</keyword>
<dbReference type="InterPro" id="IPR003675">
    <property type="entry name" value="Rce1/LyrA-like_dom"/>
</dbReference>
<accession>A0A1Z1XG38</accession>
<feature type="transmembrane region" description="Helical" evidence="2">
    <location>
        <begin position="12"/>
        <end position="35"/>
    </location>
</feature>
<evidence type="ECO:0000313" key="6">
    <source>
        <dbReference type="Proteomes" id="UP000189067"/>
    </source>
</evidence>
<dbReference type="AlphaFoldDB" id="A0A1Z1XG38"/>
<dbReference type="GO" id="GO:0006508">
    <property type="term" value="P:proteolysis"/>
    <property type="evidence" value="ECO:0007669"/>
    <property type="project" value="UniProtKB-KW"/>
</dbReference>
<evidence type="ECO:0000256" key="2">
    <source>
        <dbReference type="SAM" id="Phobius"/>
    </source>
</evidence>
<reference evidence="4" key="1">
    <citation type="journal article" date="2017" name="Front. Microbiol.">
        <title>In silico Prediction, in vitro Antibacterial Spectrum, and Physicochemical Properties of a Putative Bacteriocin Produced by Lactobacillus rhamnosus Strain L156.4.</title>
        <authorList>
            <person name="Oliveira L.C."/>
            <person name="Silveira A.M.M."/>
            <person name="Monteiro A.S."/>
            <person name="Dos Santos V.L."/>
            <person name="Nicoli J.R."/>
            <person name="Azevedo V.A.C."/>
            <person name="Soares S.C."/>
            <person name="Dias-Souza M.V."/>
            <person name="Nardi R.M.D."/>
        </authorList>
    </citation>
    <scope>NUCLEOTIDE SEQUENCE</scope>
    <source>
        <strain evidence="4">L156.4</strain>
    </source>
</reference>
<dbReference type="InterPro" id="IPR052710">
    <property type="entry name" value="CAAX_protease"/>
</dbReference>
<dbReference type="Proteomes" id="UP000189067">
    <property type="component" value="Unassembled WGS sequence"/>
</dbReference>
<keyword evidence="2" id="KW-0472">Membrane</keyword>
<dbReference type="EMBL" id="MTJY01000049">
    <property type="protein sequence ID" value="ONN73885.1"/>
    <property type="molecule type" value="Genomic_DNA"/>
</dbReference>
<keyword evidence="4" id="KW-0645">Protease</keyword>
<evidence type="ECO:0000313" key="5">
    <source>
        <dbReference type="EMBL" id="ONN73885.1"/>
    </source>
</evidence>
<proteinExistence type="inferred from homology"/>
<accession>A0A2A5L413</accession>
<sequence length="268" mass="29988">MERKRHLLLSPGFCVLYILLLVVLISQLLLIPAVYMLKLDFWAGNILFKAIILLVMIALNWLLLKQVIVLKVTLSRPRLKPVIIWGLVLMLIAWFTVTNRTPIDVLQAAVIGTIAAVPEEYLFRGVMLGELIRAFYVAHHRHAKYQLLVCIGLSSLVFSLAHLSNLPAQGLVITIAQVIQAFGMGAIFAALYIRYGSLLMPILIHFLIDFVITLVSGPYPKEAPSDPNAITMTIVHAFLIAGIYLAIALRLFRRGQNNEKFLARLSHS</sequence>
<feature type="transmembrane region" description="Helical" evidence="2">
    <location>
        <begin position="198"/>
        <end position="217"/>
    </location>
</feature>
<reference evidence="5 6" key="2">
    <citation type="submission" date="2017-01" db="EMBL/GenBank/DDBJ databases">
        <title>In silico prediction, in vitro antibacterial spectrum and physicochemical properties of a putative bacteriocin produced by Lactobacillus rhamnosus strain L156.4.</title>
        <authorList>
            <person name="Silveira A.M."/>
            <person name="Monteiro A.S."/>
            <person name="Santos V.L."/>
            <person name="Nicoli J.R."/>
            <person name="Azevedo V."/>
            <person name="Soares S.C."/>
            <person name="Castro-Oliveira L."/>
            <person name="Dias-Souza M.V."/>
            <person name="Nardi R.M."/>
        </authorList>
    </citation>
    <scope>NUCLEOTIDE SEQUENCE [LARGE SCALE GENOMIC DNA]</scope>
    <source>
        <strain evidence="5 6">L156.4</strain>
    </source>
</reference>
<dbReference type="Pfam" id="PF02517">
    <property type="entry name" value="Rce1-like"/>
    <property type="match status" value="1"/>
</dbReference>